<dbReference type="EMBL" id="WSTA01000007">
    <property type="protein sequence ID" value="MWB97510.1"/>
    <property type="molecule type" value="Genomic_DNA"/>
</dbReference>
<dbReference type="InterPro" id="IPR050807">
    <property type="entry name" value="TransReg_Diox_bact_type"/>
</dbReference>
<evidence type="ECO:0000256" key="1">
    <source>
        <dbReference type="ARBA" id="ARBA00023125"/>
    </source>
</evidence>
<dbReference type="GO" id="GO:0005829">
    <property type="term" value="C:cytosol"/>
    <property type="evidence" value="ECO:0007669"/>
    <property type="project" value="TreeGrafter"/>
</dbReference>
<organism evidence="3 4">
    <name type="scientific">Agromyces seonyuensis</name>
    <dbReference type="NCBI Taxonomy" id="2662446"/>
    <lineage>
        <taxon>Bacteria</taxon>
        <taxon>Bacillati</taxon>
        <taxon>Actinomycetota</taxon>
        <taxon>Actinomycetes</taxon>
        <taxon>Micrococcales</taxon>
        <taxon>Microbacteriaceae</taxon>
        <taxon>Agromyces</taxon>
    </lineage>
</organism>
<sequence length="212" mass="22751">MTSTSLPDGEVAPVPVVVDDELAGRRFGAHLRTLRRLRGLTLVQLAAATGLSHPFLSQLERGLAQPSMSTLRRLAVALGTSPIELVAAGEADPADGGARIDLVPAAPADGAIADFAEGEGRMLAHGDRPFRPIEYRGENAEPGEVFRHAEDEFLHVLEGVLVLELDGEVRELGVGDSAYFAGGVDHRWWSERGPYRLLIVKQRPSLPAPVAR</sequence>
<dbReference type="InterPro" id="IPR013096">
    <property type="entry name" value="Cupin_2"/>
</dbReference>
<dbReference type="PANTHER" id="PTHR46797:SF1">
    <property type="entry name" value="METHYLPHOSPHONATE SYNTHASE"/>
    <property type="match status" value="1"/>
</dbReference>
<proteinExistence type="predicted"/>
<dbReference type="PROSITE" id="PS50943">
    <property type="entry name" value="HTH_CROC1"/>
    <property type="match status" value="1"/>
</dbReference>
<name>A0A6I4NTE6_9MICO</name>
<dbReference type="InterPro" id="IPR011051">
    <property type="entry name" value="RmlC_Cupin_sf"/>
</dbReference>
<keyword evidence="1" id="KW-0238">DNA-binding</keyword>
<gene>
    <name evidence="3" type="ORF">GB864_02920</name>
</gene>
<dbReference type="SMART" id="SM00530">
    <property type="entry name" value="HTH_XRE"/>
    <property type="match status" value="1"/>
</dbReference>
<dbReference type="Pfam" id="PF13560">
    <property type="entry name" value="HTH_31"/>
    <property type="match status" value="1"/>
</dbReference>
<dbReference type="RefSeq" id="WP_160422857.1">
    <property type="nucleotide sequence ID" value="NZ_WSTA01000007.1"/>
</dbReference>
<comment type="caution">
    <text evidence="3">The sequence shown here is derived from an EMBL/GenBank/DDBJ whole genome shotgun (WGS) entry which is preliminary data.</text>
</comment>
<reference evidence="3 4" key="1">
    <citation type="submission" date="2019-12" db="EMBL/GenBank/DDBJ databases">
        <authorList>
            <person name="Kim Y.S."/>
        </authorList>
    </citation>
    <scope>NUCLEOTIDE SEQUENCE [LARGE SCALE GENOMIC DNA]</scope>
    <source>
        <strain evidence="3 4">MMS17-SY077</strain>
    </source>
</reference>
<dbReference type="InterPro" id="IPR010982">
    <property type="entry name" value="Lambda_DNA-bd_dom_sf"/>
</dbReference>
<dbReference type="SUPFAM" id="SSF47413">
    <property type="entry name" value="lambda repressor-like DNA-binding domains"/>
    <property type="match status" value="1"/>
</dbReference>
<evidence type="ECO:0000259" key="2">
    <source>
        <dbReference type="PROSITE" id="PS50943"/>
    </source>
</evidence>
<dbReference type="Proteomes" id="UP000438182">
    <property type="component" value="Unassembled WGS sequence"/>
</dbReference>
<dbReference type="AlphaFoldDB" id="A0A6I4NTE6"/>
<dbReference type="GO" id="GO:0003677">
    <property type="term" value="F:DNA binding"/>
    <property type="evidence" value="ECO:0007669"/>
    <property type="project" value="UniProtKB-KW"/>
</dbReference>
<dbReference type="SUPFAM" id="SSF51182">
    <property type="entry name" value="RmlC-like cupins"/>
    <property type="match status" value="1"/>
</dbReference>
<evidence type="ECO:0000313" key="3">
    <source>
        <dbReference type="EMBL" id="MWB97510.1"/>
    </source>
</evidence>
<dbReference type="InterPro" id="IPR001387">
    <property type="entry name" value="Cro/C1-type_HTH"/>
</dbReference>
<dbReference type="Gene3D" id="1.10.260.40">
    <property type="entry name" value="lambda repressor-like DNA-binding domains"/>
    <property type="match status" value="1"/>
</dbReference>
<evidence type="ECO:0000313" key="4">
    <source>
        <dbReference type="Proteomes" id="UP000438182"/>
    </source>
</evidence>
<dbReference type="CDD" id="cd00093">
    <property type="entry name" value="HTH_XRE"/>
    <property type="match status" value="1"/>
</dbReference>
<accession>A0A6I4NTE6</accession>
<keyword evidence="4" id="KW-1185">Reference proteome</keyword>
<dbReference type="GO" id="GO:0003700">
    <property type="term" value="F:DNA-binding transcription factor activity"/>
    <property type="evidence" value="ECO:0007669"/>
    <property type="project" value="TreeGrafter"/>
</dbReference>
<dbReference type="Pfam" id="PF07883">
    <property type="entry name" value="Cupin_2"/>
    <property type="match status" value="1"/>
</dbReference>
<protein>
    <submittedName>
        <fullName evidence="3">Helix-turn-helix domain-containing protein</fullName>
    </submittedName>
</protein>
<dbReference type="PANTHER" id="PTHR46797">
    <property type="entry name" value="HTH-TYPE TRANSCRIPTIONAL REGULATOR"/>
    <property type="match status" value="1"/>
</dbReference>
<dbReference type="InterPro" id="IPR014710">
    <property type="entry name" value="RmlC-like_jellyroll"/>
</dbReference>
<dbReference type="Gene3D" id="2.60.120.10">
    <property type="entry name" value="Jelly Rolls"/>
    <property type="match status" value="1"/>
</dbReference>
<feature type="domain" description="HTH cro/C1-type" evidence="2">
    <location>
        <begin position="31"/>
        <end position="85"/>
    </location>
</feature>
<dbReference type="CDD" id="cd02209">
    <property type="entry name" value="cupin_XRE_C"/>
    <property type="match status" value="1"/>
</dbReference>